<comment type="cofactor">
    <cofactor evidence="3">
        <name>Mg(2+)</name>
        <dbReference type="ChEBI" id="CHEBI:18420"/>
    </cofactor>
</comment>
<evidence type="ECO:0000313" key="19">
    <source>
        <dbReference type="Proteomes" id="UP000010552"/>
    </source>
</evidence>
<keyword evidence="11" id="KW-1133">Transmembrane helix</keyword>
<dbReference type="GO" id="GO:0005524">
    <property type="term" value="F:ATP binding"/>
    <property type="evidence" value="ECO:0007669"/>
    <property type="project" value="UniProtKB-KW"/>
</dbReference>
<evidence type="ECO:0000256" key="13">
    <source>
        <dbReference type="ARBA" id="ARBA00023136"/>
    </source>
</evidence>
<name>L5K9W3_PTEAL</name>
<evidence type="ECO:0000259" key="17">
    <source>
        <dbReference type="PROSITE" id="PS50125"/>
    </source>
</evidence>
<dbReference type="InterPro" id="IPR029787">
    <property type="entry name" value="Nucleotide_cyclase"/>
</dbReference>
<evidence type="ECO:0000256" key="10">
    <source>
        <dbReference type="ARBA" id="ARBA00022842"/>
    </source>
</evidence>
<keyword evidence="6" id="KW-0812">Transmembrane</keyword>
<dbReference type="InParanoid" id="L5K9W3"/>
<dbReference type="Pfam" id="PF00211">
    <property type="entry name" value="Guanylate_cyc"/>
    <property type="match status" value="2"/>
</dbReference>
<dbReference type="GO" id="GO:0007193">
    <property type="term" value="P:adenylate cyclase-inhibiting G protein-coupled receptor signaling pathway"/>
    <property type="evidence" value="ECO:0007669"/>
    <property type="project" value="TreeGrafter"/>
</dbReference>
<dbReference type="PANTHER" id="PTHR45627:SF6">
    <property type="entry name" value="ADENYLATE CYCLASE TYPE 2"/>
    <property type="match status" value="1"/>
</dbReference>
<dbReference type="GO" id="GO:0046872">
    <property type="term" value="F:metal ion binding"/>
    <property type="evidence" value="ECO:0007669"/>
    <property type="project" value="UniProtKB-KW"/>
</dbReference>
<evidence type="ECO:0000256" key="7">
    <source>
        <dbReference type="ARBA" id="ARBA00022723"/>
    </source>
</evidence>
<evidence type="ECO:0000313" key="18">
    <source>
        <dbReference type="EMBL" id="ELK08152.1"/>
    </source>
</evidence>
<proteinExistence type="inferred from homology"/>
<dbReference type="EC" id="4.6.1.1" evidence="5"/>
<dbReference type="CDD" id="cd07302">
    <property type="entry name" value="CHD"/>
    <property type="match status" value="1"/>
</dbReference>
<gene>
    <name evidence="18" type="ORF">PAL_GLEAN10006268</name>
</gene>
<comment type="subcellular location">
    <subcellularLocation>
        <location evidence="4">Membrane</location>
        <topology evidence="4">Multi-pass membrane protein</topology>
    </subcellularLocation>
</comment>
<keyword evidence="10" id="KW-0460">Magnesium</keyword>
<evidence type="ECO:0000256" key="5">
    <source>
        <dbReference type="ARBA" id="ARBA00012201"/>
    </source>
</evidence>
<evidence type="ECO:0000256" key="15">
    <source>
        <dbReference type="RuleBase" id="RU000405"/>
    </source>
</evidence>
<dbReference type="PANTHER" id="PTHR45627">
    <property type="entry name" value="ADENYLATE CYCLASE TYPE 1"/>
    <property type="match status" value="1"/>
</dbReference>
<evidence type="ECO:0000256" key="14">
    <source>
        <dbReference type="ARBA" id="ARBA00023239"/>
    </source>
</evidence>
<evidence type="ECO:0000256" key="12">
    <source>
        <dbReference type="ARBA" id="ARBA00022998"/>
    </source>
</evidence>
<dbReference type="GO" id="GO:0004016">
    <property type="term" value="F:adenylate cyclase activity"/>
    <property type="evidence" value="ECO:0007669"/>
    <property type="project" value="UniProtKB-EC"/>
</dbReference>
<dbReference type="STRING" id="9402.L5K9W3"/>
<evidence type="ECO:0000256" key="1">
    <source>
        <dbReference type="ARBA" id="ARBA00001593"/>
    </source>
</evidence>
<reference evidence="19" key="1">
    <citation type="journal article" date="2013" name="Science">
        <title>Comparative analysis of bat genomes provides insight into the evolution of flight and immunity.</title>
        <authorList>
            <person name="Zhang G."/>
            <person name="Cowled C."/>
            <person name="Shi Z."/>
            <person name="Huang Z."/>
            <person name="Bishop-Lilly K.A."/>
            <person name="Fang X."/>
            <person name="Wynne J.W."/>
            <person name="Xiong Z."/>
            <person name="Baker M.L."/>
            <person name="Zhao W."/>
            <person name="Tachedjian M."/>
            <person name="Zhu Y."/>
            <person name="Zhou P."/>
            <person name="Jiang X."/>
            <person name="Ng J."/>
            <person name="Yang L."/>
            <person name="Wu L."/>
            <person name="Xiao J."/>
            <person name="Feng Y."/>
            <person name="Chen Y."/>
            <person name="Sun X."/>
            <person name="Zhang Y."/>
            <person name="Marsh G.A."/>
            <person name="Crameri G."/>
            <person name="Broder C.C."/>
            <person name="Frey K.G."/>
            <person name="Wang L.F."/>
            <person name="Wang J."/>
        </authorList>
    </citation>
    <scope>NUCLEOTIDE SEQUENCE [LARGE SCALE GENOMIC DNA]</scope>
</reference>
<dbReference type="GO" id="GO:0006171">
    <property type="term" value="P:cAMP biosynthetic process"/>
    <property type="evidence" value="ECO:0007669"/>
    <property type="project" value="UniProtKB-KW"/>
</dbReference>
<comment type="catalytic activity">
    <reaction evidence="1">
        <text>ATP = 3',5'-cyclic AMP + diphosphate</text>
        <dbReference type="Rhea" id="RHEA:15389"/>
        <dbReference type="ChEBI" id="CHEBI:30616"/>
        <dbReference type="ChEBI" id="CHEBI:33019"/>
        <dbReference type="ChEBI" id="CHEBI:58165"/>
        <dbReference type="EC" id="4.6.1.1"/>
    </reaction>
</comment>
<evidence type="ECO:0000256" key="4">
    <source>
        <dbReference type="ARBA" id="ARBA00004141"/>
    </source>
</evidence>
<organism evidence="18 19">
    <name type="scientific">Pteropus alecto</name>
    <name type="common">Black flying fox</name>
    <dbReference type="NCBI Taxonomy" id="9402"/>
    <lineage>
        <taxon>Eukaryota</taxon>
        <taxon>Metazoa</taxon>
        <taxon>Chordata</taxon>
        <taxon>Craniata</taxon>
        <taxon>Vertebrata</taxon>
        <taxon>Euteleostomi</taxon>
        <taxon>Mammalia</taxon>
        <taxon>Eutheria</taxon>
        <taxon>Laurasiatheria</taxon>
        <taxon>Chiroptera</taxon>
        <taxon>Yinpterochiroptera</taxon>
        <taxon>Pteropodoidea</taxon>
        <taxon>Pteropodidae</taxon>
        <taxon>Pteropodinae</taxon>
        <taxon>Pteropus</taxon>
    </lineage>
</organism>
<dbReference type="PROSITE" id="PS50125">
    <property type="entry name" value="GUANYLATE_CYCLASE_2"/>
    <property type="match status" value="1"/>
</dbReference>
<dbReference type="EMBL" id="KB030913">
    <property type="protein sequence ID" value="ELK08152.1"/>
    <property type="molecule type" value="Genomic_DNA"/>
</dbReference>
<evidence type="ECO:0000256" key="9">
    <source>
        <dbReference type="ARBA" id="ARBA00022840"/>
    </source>
</evidence>
<dbReference type="PROSITE" id="PS00452">
    <property type="entry name" value="GUANYLATE_CYCLASE_1"/>
    <property type="match status" value="1"/>
</dbReference>
<dbReference type="AlphaFoldDB" id="L5K9W3"/>
<evidence type="ECO:0000256" key="8">
    <source>
        <dbReference type="ARBA" id="ARBA00022741"/>
    </source>
</evidence>
<protein>
    <recommendedName>
        <fullName evidence="5">adenylate cyclase</fullName>
        <ecNumber evidence="5">4.6.1.1</ecNumber>
    </recommendedName>
</protein>
<evidence type="ECO:0000256" key="3">
    <source>
        <dbReference type="ARBA" id="ARBA00001946"/>
    </source>
</evidence>
<dbReference type="GO" id="GO:0005886">
    <property type="term" value="C:plasma membrane"/>
    <property type="evidence" value="ECO:0007669"/>
    <property type="project" value="TreeGrafter"/>
</dbReference>
<evidence type="ECO:0000256" key="2">
    <source>
        <dbReference type="ARBA" id="ARBA00001936"/>
    </source>
</evidence>
<comment type="similarity">
    <text evidence="15">Belongs to the adenylyl cyclase class-4/guanylyl cyclase family.</text>
</comment>
<evidence type="ECO:0000256" key="16">
    <source>
        <dbReference type="SAM" id="Coils"/>
    </source>
</evidence>
<dbReference type="SUPFAM" id="SSF55073">
    <property type="entry name" value="Nucleotide cyclase"/>
    <property type="match status" value="1"/>
</dbReference>
<comment type="cofactor">
    <cofactor evidence="2">
        <name>Mn(2+)</name>
        <dbReference type="ChEBI" id="CHEBI:29035"/>
    </cofactor>
</comment>
<accession>L5K9W3</accession>
<keyword evidence="14 15" id="KW-0456">Lyase</keyword>
<keyword evidence="19" id="KW-1185">Reference proteome</keyword>
<dbReference type="GO" id="GO:0007189">
    <property type="term" value="P:adenylate cyclase-activating G protein-coupled receptor signaling pathway"/>
    <property type="evidence" value="ECO:0007669"/>
    <property type="project" value="TreeGrafter"/>
</dbReference>
<dbReference type="InterPro" id="IPR018297">
    <property type="entry name" value="A/G_cyclase_CS"/>
</dbReference>
<dbReference type="Proteomes" id="UP000010552">
    <property type="component" value="Unassembled WGS sequence"/>
</dbReference>
<dbReference type="InterPro" id="IPR001054">
    <property type="entry name" value="A/G_cyclase"/>
</dbReference>
<dbReference type="Gene3D" id="3.30.70.1230">
    <property type="entry name" value="Nucleotide cyclase"/>
    <property type="match status" value="1"/>
</dbReference>
<keyword evidence="8" id="KW-0547">Nucleotide-binding</keyword>
<feature type="coiled-coil region" evidence="16">
    <location>
        <begin position="59"/>
        <end position="86"/>
    </location>
</feature>
<evidence type="ECO:0000256" key="11">
    <source>
        <dbReference type="ARBA" id="ARBA00022989"/>
    </source>
</evidence>
<sequence length="132" mass="14322">MNHGPVIAGVIGAQKPQYDIWGNTVNVASRMDSTGVLDKIQVAQSALPSRVVSVLLGTVNEYSSNYTNILKQRNNLERTLKKVTEETSLILQTLGYTCTCRGIINVKGKGELKTYFVNTEMSGSLSQSNLAA</sequence>
<keyword evidence="13" id="KW-0472">Membrane</keyword>
<keyword evidence="9" id="KW-0067">ATP-binding</keyword>
<keyword evidence="12" id="KW-0115">cAMP biosynthesis</keyword>
<keyword evidence="16" id="KW-0175">Coiled coil</keyword>
<feature type="domain" description="Guanylate cyclase" evidence="17">
    <location>
        <begin position="1"/>
        <end position="32"/>
    </location>
</feature>
<dbReference type="GO" id="GO:0035556">
    <property type="term" value="P:intracellular signal transduction"/>
    <property type="evidence" value="ECO:0007669"/>
    <property type="project" value="InterPro"/>
</dbReference>
<evidence type="ECO:0000256" key="6">
    <source>
        <dbReference type="ARBA" id="ARBA00022692"/>
    </source>
</evidence>
<keyword evidence="7" id="KW-0479">Metal-binding</keyword>